<evidence type="ECO:0000256" key="9">
    <source>
        <dbReference type="ARBA" id="ARBA00038489"/>
    </source>
</evidence>
<evidence type="ECO:0000256" key="4">
    <source>
        <dbReference type="ARBA" id="ARBA00022862"/>
    </source>
</evidence>
<dbReference type="GO" id="GO:0034599">
    <property type="term" value="P:cellular response to oxidative stress"/>
    <property type="evidence" value="ECO:0007669"/>
    <property type="project" value="TreeGrafter"/>
</dbReference>
<dbReference type="AlphaFoldDB" id="W2UQX8"/>
<comment type="catalytic activity">
    <reaction evidence="11">
        <text>a hydroperoxide + [thioredoxin]-dithiol = an alcohol + [thioredoxin]-disulfide + H2O</text>
        <dbReference type="Rhea" id="RHEA:62620"/>
        <dbReference type="Rhea" id="RHEA-COMP:10698"/>
        <dbReference type="Rhea" id="RHEA-COMP:10700"/>
        <dbReference type="ChEBI" id="CHEBI:15377"/>
        <dbReference type="ChEBI" id="CHEBI:29950"/>
        <dbReference type="ChEBI" id="CHEBI:30879"/>
        <dbReference type="ChEBI" id="CHEBI:35924"/>
        <dbReference type="ChEBI" id="CHEBI:50058"/>
        <dbReference type="EC" id="1.11.1.24"/>
    </reaction>
</comment>
<protein>
    <recommendedName>
        <fullName evidence="2">thioredoxin-dependent peroxiredoxin</fullName>
        <ecNumber evidence="2">1.11.1.24</ecNumber>
    </recommendedName>
    <alternativeName>
        <fullName evidence="8">Thioredoxin peroxidase</fullName>
    </alternativeName>
    <alternativeName>
        <fullName evidence="10">Thioredoxin-dependent peroxiredoxin Bcp</fullName>
    </alternativeName>
</protein>
<evidence type="ECO:0000256" key="5">
    <source>
        <dbReference type="ARBA" id="ARBA00023002"/>
    </source>
</evidence>
<evidence type="ECO:0000256" key="8">
    <source>
        <dbReference type="ARBA" id="ARBA00032824"/>
    </source>
</evidence>
<evidence type="ECO:0000256" key="7">
    <source>
        <dbReference type="ARBA" id="ARBA00023284"/>
    </source>
</evidence>
<feature type="signal peptide" evidence="12">
    <location>
        <begin position="1"/>
        <end position="24"/>
    </location>
</feature>
<evidence type="ECO:0000313" key="14">
    <source>
        <dbReference type="EMBL" id="ETN96423.1"/>
    </source>
</evidence>
<dbReference type="CDD" id="cd02970">
    <property type="entry name" value="PRX_like2"/>
    <property type="match status" value="1"/>
</dbReference>
<dbReference type="InterPro" id="IPR013766">
    <property type="entry name" value="Thioredoxin_domain"/>
</dbReference>
<keyword evidence="4" id="KW-0049">Antioxidant</keyword>
<name>W2UQX8_9FLAO</name>
<dbReference type="RefSeq" id="WP_082436077.1">
    <property type="nucleotide sequence ID" value="NZ_AYXY01000009.1"/>
</dbReference>
<accession>W2UQX8</accession>
<keyword evidence="5" id="KW-0560">Oxidoreductase</keyword>
<dbReference type="Pfam" id="PF00578">
    <property type="entry name" value="AhpC-TSA"/>
    <property type="match status" value="1"/>
</dbReference>
<evidence type="ECO:0000256" key="11">
    <source>
        <dbReference type="ARBA" id="ARBA00049091"/>
    </source>
</evidence>
<evidence type="ECO:0000256" key="12">
    <source>
        <dbReference type="SAM" id="SignalP"/>
    </source>
</evidence>
<comment type="caution">
    <text evidence="14">The sequence shown here is derived from an EMBL/GenBank/DDBJ whole genome shotgun (WGS) entry which is preliminary data.</text>
</comment>
<feature type="domain" description="Thioredoxin" evidence="13">
    <location>
        <begin position="43"/>
        <end position="214"/>
    </location>
</feature>
<keyword evidence="3" id="KW-0575">Peroxidase</keyword>
<keyword evidence="6" id="KW-1015">Disulfide bond</keyword>
<evidence type="ECO:0000256" key="1">
    <source>
        <dbReference type="ARBA" id="ARBA00003330"/>
    </source>
</evidence>
<dbReference type="PANTHER" id="PTHR42801">
    <property type="entry name" value="THIOREDOXIN-DEPENDENT PEROXIDE REDUCTASE"/>
    <property type="match status" value="1"/>
</dbReference>
<keyword evidence="15" id="KW-1185">Reference proteome</keyword>
<dbReference type="GO" id="GO:0045454">
    <property type="term" value="P:cell redox homeostasis"/>
    <property type="evidence" value="ECO:0007669"/>
    <property type="project" value="TreeGrafter"/>
</dbReference>
<dbReference type="GO" id="GO:0005737">
    <property type="term" value="C:cytoplasm"/>
    <property type="evidence" value="ECO:0007669"/>
    <property type="project" value="TreeGrafter"/>
</dbReference>
<dbReference type="InterPro" id="IPR000866">
    <property type="entry name" value="AhpC/TSA"/>
</dbReference>
<evidence type="ECO:0000259" key="13">
    <source>
        <dbReference type="PROSITE" id="PS51352"/>
    </source>
</evidence>
<evidence type="ECO:0000256" key="3">
    <source>
        <dbReference type="ARBA" id="ARBA00022559"/>
    </source>
</evidence>
<comment type="similarity">
    <text evidence="9">Belongs to the peroxiredoxin family. BCP/PrxQ subfamily.</text>
</comment>
<dbReference type="EMBL" id="AYXY01000009">
    <property type="protein sequence ID" value="ETN96423.1"/>
    <property type="molecule type" value="Genomic_DNA"/>
</dbReference>
<reference evidence="15" key="1">
    <citation type="submission" date="2013-11" db="EMBL/GenBank/DDBJ databases">
        <title>Draft genome sequence from a member of Zhouia, isolated tidal flat.</title>
        <authorList>
            <person name="Jin H."/>
            <person name="Jeon C.O."/>
        </authorList>
    </citation>
    <scope>NUCLEOTIDE SEQUENCE [LARGE SCALE GENOMIC DNA]</scope>
    <source>
        <strain evidence="15">AD3</strain>
    </source>
</reference>
<keyword evidence="12" id="KW-0732">Signal</keyword>
<dbReference type="Proteomes" id="UP000018850">
    <property type="component" value="Unassembled WGS sequence"/>
</dbReference>
<dbReference type="Gene3D" id="3.40.30.10">
    <property type="entry name" value="Glutaredoxin"/>
    <property type="match status" value="1"/>
</dbReference>
<dbReference type="InterPro" id="IPR036249">
    <property type="entry name" value="Thioredoxin-like_sf"/>
</dbReference>
<dbReference type="InterPro" id="IPR050924">
    <property type="entry name" value="Peroxiredoxin_BCP/PrxQ"/>
</dbReference>
<gene>
    <name evidence="14" type="ORF">P278_06910</name>
</gene>
<dbReference type="PROSITE" id="PS51352">
    <property type="entry name" value="THIOREDOXIN_2"/>
    <property type="match status" value="1"/>
</dbReference>
<proteinExistence type="inferred from homology"/>
<evidence type="ECO:0000313" key="15">
    <source>
        <dbReference type="Proteomes" id="UP000018850"/>
    </source>
</evidence>
<dbReference type="SUPFAM" id="SSF52833">
    <property type="entry name" value="Thioredoxin-like"/>
    <property type="match status" value="1"/>
</dbReference>
<keyword evidence="7" id="KW-0676">Redox-active center</keyword>
<evidence type="ECO:0000256" key="6">
    <source>
        <dbReference type="ARBA" id="ARBA00023157"/>
    </source>
</evidence>
<sequence>MKYNFLWMLIAFVAISFNSKQLNAQNIKYDKYGMEAVDAPMGLAVGNDAPQVTLTMPDGSKTTLKDLYTEQPIVIIFYRGYWCPICNRYLADFAKNASEIEKRGAKIIAITPQDYENIGKTMEKNETDFLIISDTDAKIMKAFDVDFNVTEDYQGKVLKGLNTSISETNASNQAILPVPATYIINTKGKIVYQQFDPDYRNRASLKEILANLPQ</sequence>
<evidence type="ECO:0000256" key="2">
    <source>
        <dbReference type="ARBA" id="ARBA00013017"/>
    </source>
</evidence>
<evidence type="ECO:0000256" key="10">
    <source>
        <dbReference type="ARBA" id="ARBA00042639"/>
    </source>
</evidence>
<dbReference type="PANTHER" id="PTHR42801:SF7">
    <property type="entry name" value="SLL1159 PROTEIN"/>
    <property type="match status" value="1"/>
</dbReference>
<reference evidence="14 15" key="2">
    <citation type="journal article" date="2016" name="Genome Announc.">
        <title>Draft Genome Sequence of Zhouia amylolytica AD3, Isolated from Tidal Flat Sediment.</title>
        <authorList>
            <person name="Jia B."/>
            <person name="Jin H.M."/>
            <person name="Lee H.J."/>
            <person name="Jeon C.O."/>
        </authorList>
    </citation>
    <scope>NUCLEOTIDE SEQUENCE [LARGE SCALE GENOMIC DNA]</scope>
    <source>
        <strain evidence="14 15">AD3</strain>
    </source>
</reference>
<dbReference type="eggNOG" id="COG1225">
    <property type="taxonomic scope" value="Bacteria"/>
</dbReference>
<dbReference type="GO" id="GO:0008379">
    <property type="term" value="F:thioredoxin peroxidase activity"/>
    <property type="evidence" value="ECO:0007669"/>
    <property type="project" value="TreeGrafter"/>
</dbReference>
<organism evidence="14 15">
    <name type="scientific">Zhouia amylolytica AD3</name>
    <dbReference type="NCBI Taxonomy" id="1286632"/>
    <lineage>
        <taxon>Bacteria</taxon>
        <taxon>Pseudomonadati</taxon>
        <taxon>Bacteroidota</taxon>
        <taxon>Flavobacteriia</taxon>
        <taxon>Flavobacteriales</taxon>
        <taxon>Flavobacteriaceae</taxon>
        <taxon>Zhouia</taxon>
    </lineage>
</organism>
<comment type="function">
    <text evidence="1">Thiol-specific peroxidase that catalyzes the reduction of hydrogen peroxide and organic hydroperoxides to water and alcohols, respectively. Plays a role in cell protection against oxidative stress by detoxifying peroxides and as sensor of hydrogen peroxide-mediated signaling events.</text>
</comment>
<dbReference type="STRING" id="376730.SAMN04487906_1788"/>
<feature type="chain" id="PRO_5004826073" description="thioredoxin-dependent peroxiredoxin" evidence="12">
    <location>
        <begin position="25"/>
        <end position="214"/>
    </location>
</feature>
<dbReference type="EC" id="1.11.1.24" evidence="2"/>